<proteinExistence type="predicted"/>
<accession>A0A256FG62</accession>
<dbReference type="AlphaFoldDB" id="A0A256FG62"/>
<gene>
    <name evidence="1" type="ORF">CEV33_0656</name>
</gene>
<evidence type="ECO:0000313" key="1">
    <source>
        <dbReference type="EMBL" id="OYR13857.1"/>
    </source>
</evidence>
<name>A0A256FG62_9HYPH</name>
<keyword evidence="2" id="KW-1185">Reference proteome</keyword>
<organism evidence="1 2">
    <name type="scientific">Brucella grignonensis</name>
    <dbReference type="NCBI Taxonomy" id="94627"/>
    <lineage>
        <taxon>Bacteria</taxon>
        <taxon>Pseudomonadati</taxon>
        <taxon>Pseudomonadota</taxon>
        <taxon>Alphaproteobacteria</taxon>
        <taxon>Hyphomicrobiales</taxon>
        <taxon>Brucellaceae</taxon>
        <taxon>Brucella/Ochrobactrum group</taxon>
        <taxon>Brucella</taxon>
    </lineage>
</organism>
<comment type="caution">
    <text evidence="1">The sequence shown here is derived from an EMBL/GenBank/DDBJ whole genome shotgun (WGS) entry which is preliminary data.</text>
</comment>
<protein>
    <submittedName>
        <fullName evidence="1">Uncharacterized protein</fullName>
    </submittedName>
</protein>
<reference evidence="1 2" key="1">
    <citation type="submission" date="2017-07" db="EMBL/GenBank/DDBJ databases">
        <title>Phylogenetic study on the rhizospheric bacterium Ochrobactrum sp. A44.</title>
        <authorList>
            <person name="Krzyzanowska D.M."/>
            <person name="Ossowicki A."/>
            <person name="Rajewska M."/>
            <person name="Maciag T."/>
            <person name="Kaczynski Z."/>
            <person name="Czerwicka M."/>
            <person name="Jafra S."/>
        </authorList>
    </citation>
    <scope>NUCLEOTIDE SEQUENCE [LARGE SCALE GENOMIC DNA]</scope>
    <source>
        <strain evidence="1 2">OgA9a</strain>
    </source>
</reference>
<dbReference type="EMBL" id="NNRL01000157">
    <property type="protein sequence ID" value="OYR13857.1"/>
    <property type="molecule type" value="Genomic_DNA"/>
</dbReference>
<sequence length="43" mass="4466">MLGDTGGCSANHSLPYKPSDGYDSAGRLLLFRVHVAGYLTGAP</sequence>
<evidence type="ECO:0000313" key="2">
    <source>
        <dbReference type="Proteomes" id="UP000216478"/>
    </source>
</evidence>
<dbReference type="Proteomes" id="UP000216478">
    <property type="component" value="Unassembled WGS sequence"/>
</dbReference>